<evidence type="ECO:0000313" key="10">
    <source>
        <dbReference type="EMBL" id="KAK1764725.1"/>
    </source>
</evidence>
<dbReference type="InterPro" id="IPR036026">
    <property type="entry name" value="Seven-hairpin_glycosidases"/>
</dbReference>
<dbReference type="GO" id="GO:0005783">
    <property type="term" value="C:endoplasmic reticulum"/>
    <property type="evidence" value="ECO:0007669"/>
    <property type="project" value="TreeGrafter"/>
</dbReference>
<dbReference type="InterPro" id="IPR050749">
    <property type="entry name" value="Glycosyl_Hydrolase_47"/>
</dbReference>
<feature type="active site" description="Proton donor" evidence="6">
    <location>
        <position position="428"/>
    </location>
</feature>
<protein>
    <recommendedName>
        <fullName evidence="9">alpha-1,2-Mannosidase</fullName>
        <ecNumber evidence="9">3.2.1.-</ecNumber>
    </recommendedName>
</protein>
<dbReference type="GO" id="GO:0004571">
    <property type="term" value="F:mannosyl-oligosaccharide 1,2-alpha-mannosidase activity"/>
    <property type="evidence" value="ECO:0007669"/>
    <property type="project" value="InterPro"/>
</dbReference>
<dbReference type="GO" id="GO:0005509">
    <property type="term" value="F:calcium ion binding"/>
    <property type="evidence" value="ECO:0007669"/>
    <property type="project" value="InterPro"/>
</dbReference>
<dbReference type="Proteomes" id="UP001244011">
    <property type="component" value="Unassembled WGS sequence"/>
</dbReference>
<dbReference type="InterPro" id="IPR001382">
    <property type="entry name" value="Glyco_hydro_47"/>
</dbReference>
<dbReference type="PRINTS" id="PR00747">
    <property type="entry name" value="GLYHDRLASE47"/>
</dbReference>
<keyword evidence="9" id="KW-0326">Glycosidase</keyword>
<feature type="active site" description="Proton donor" evidence="6">
    <location>
        <position position="173"/>
    </location>
</feature>
<feature type="binding site" evidence="7">
    <location>
        <position position="561"/>
    </location>
    <ligand>
        <name>Ca(2+)</name>
        <dbReference type="ChEBI" id="CHEBI:29108"/>
    </ligand>
</feature>
<evidence type="ECO:0000256" key="6">
    <source>
        <dbReference type="PIRSR" id="PIRSR601382-1"/>
    </source>
</evidence>
<gene>
    <name evidence="10" type="ORF">QBC33DRAFT_476839</name>
</gene>
<dbReference type="Pfam" id="PF01532">
    <property type="entry name" value="Glyco_hydro_47"/>
    <property type="match status" value="1"/>
</dbReference>
<comment type="pathway">
    <text evidence="2">Protein modification; protein glycosylation.</text>
</comment>
<dbReference type="PANTHER" id="PTHR11742:SF89">
    <property type="entry name" value="ALPHA-1,2-MANNOSIDASE"/>
    <property type="match status" value="1"/>
</dbReference>
<keyword evidence="11" id="KW-1185">Reference proteome</keyword>
<dbReference type="GO" id="GO:0036503">
    <property type="term" value="P:ERAD pathway"/>
    <property type="evidence" value="ECO:0007669"/>
    <property type="project" value="UniProtKB-ARBA"/>
</dbReference>
<evidence type="ECO:0000256" key="4">
    <source>
        <dbReference type="ARBA" id="ARBA00022801"/>
    </source>
</evidence>
<reference evidence="10" key="1">
    <citation type="submission" date="2023-06" db="EMBL/GenBank/DDBJ databases">
        <title>Genome-scale phylogeny and comparative genomics of the fungal order Sordariales.</title>
        <authorList>
            <consortium name="Lawrence Berkeley National Laboratory"/>
            <person name="Hensen N."/>
            <person name="Bonometti L."/>
            <person name="Westerberg I."/>
            <person name="Brannstrom I.O."/>
            <person name="Guillou S."/>
            <person name="Cros-Aarteil S."/>
            <person name="Calhoun S."/>
            <person name="Haridas S."/>
            <person name="Kuo A."/>
            <person name="Mondo S."/>
            <person name="Pangilinan J."/>
            <person name="Riley R."/>
            <person name="Labutti K."/>
            <person name="Andreopoulos B."/>
            <person name="Lipzen A."/>
            <person name="Chen C."/>
            <person name="Yanf M."/>
            <person name="Daum C."/>
            <person name="Ng V."/>
            <person name="Clum A."/>
            <person name="Steindorff A."/>
            <person name="Ohm R."/>
            <person name="Martin F."/>
            <person name="Silar P."/>
            <person name="Natvig D."/>
            <person name="Lalanne C."/>
            <person name="Gautier V."/>
            <person name="Ament-Velasquez S.L."/>
            <person name="Kruys A."/>
            <person name="Hutchinson M.I."/>
            <person name="Powell A.J."/>
            <person name="Barry K."/>
            <person name="Miller A.N."/>
            <person name="Grigoriev I.V."/>
            <person name="Debuchy R."/>
            <person name="Gladieux P."/>
            <person name="Thoren M.H."/>
            <person name="Johannesson H."/>
        </authorList>
    </citation>
    <scope>NUCLEOTIDE SEQUENCE</scope>
    <source>
        <strain evidence="10">8032-3</strain>
    </source>
</reference>
<proteinExistence type="inferred from homology"/>
<sequence length="570" mass="62474">MTPSRTMAILRRPGPFLVIVTLMLLSLLFLLMPDERSEVRFQASSFNWTGVPQAHPVSSIKPLPTGAPLRLPRVQYDFPRGRRDPTARARQRAVRDVFLRCWRSYKKYAWGDDELLPVSGGSTTTYGGWGVTMVDALDTLWIMGLHGEFYAAAAAVARLDWANTTYTSISLFETTIRHLGGLLSAYDLSGEPALLQKATELGEMLYMAFDTPNRLPAVDFSFADAKSGAQVAGDADPAAGPTSLSLEFTRLAQLTGDAKFFDAVDRVTQFLAATQNRTLVPGLWPRAVDFRAGAASPDAAGDTTFSLGADCDSLYEYLPKMHALLGGLDGGGTYETLYRRAMDAAVEHLLFRPMLPGGEDVLFAGDASVFAGKVGGLPRGQHLGCFAGGLFGLGGKLFGIDDHVGIGGRLARGCAWAYGAFPTGVMPEQFAMVPCDSLDGPCPWDEARWQREGDASLPKGFTGAEDPRYLLRPEAIESVFLLYRMTGDDDLQDIAWRMFESVVNATETEYANSEIANVTATGRTMKTDSMQSFWLSETLKYFYLMFSPPWLISLDEFVLNTEAHPFRRPK</sequence>
<dbReference type="RefSeq" id="XP_060280938.1">
    <property type="nucleotide sequence ID" value="XM_060425264.1"/>
</dbReference>
<accession>A0AAJ0BUU3</accession>
<dbReference type="EMBL" id="MU839018">
    <property type="protein sequence ID" value="KAK1764725.1"/>
    <property type="molecule type" value="Genomic_DNA"/>
</dbReference>
<dbReference type="GO" id="GO:0005975">
    <property type="term" value="P:carbohydrate metabolic process"/>
    <property type="evidence" value="ECO:0007669"/>
    <property type="project" value="InterPro"/>
</dbReference>
<feature type="disulfide bond" evidence="8">
    <location>
        <begin position="385"/>
        <end position="414"/>
    </location>
</feature>
<dbReference type="GO" id="GO:0016020">
    <property type="term" value="C:membrane"/>
    <property type="evidence" value="ECO:0007669"/>
    <property type="project" value="InterPro"/>
</dbReference>
<keyword evidence="7" id="KW-0479">Metal-binding</keyword>
<dbReference type="PANTHER" id="PTHR11742">
    <property type="entry name" value="MANNOSYL-OLIGOSACCHARIDE ALPHA-1,2-MANNOSIDASE-RELATED"/>
    <property type="match status" value="1"/>
</dbReference>
<evidence type="ECO:0000256" key="2">
    <source>
        <dbReference type="ARBA" id="ARBA00004922"/>
    </source>
</evidence>
<keyword evidence="4 9" id="KW-0378">Hydrolase</keyword>
<dbReference type="SUPFAM" id="SSF48225">
    <property type="entry name" value="Seven-hairpin glycosidases"/>
    <property type="match status" value="1"/>
</dbReference>
<dbReference type="FunFam" id="1.50.10.10:FF:000037">
    <property type="entry name" value="alpha-1,2-Mannosidase"/>
    <property type="match status" value="1"/>
</dbReference>
<comment type="similarity">
    <text evidence="3 9">Belongs to the glycosyl hydrolase 47 family.</text>
</comment>
<evidence type="ECO:0000256" key="5">
    <source>
        <dbReference type="ARBA" id="ARBA00023157"/>
    </source>
</evidence>
<name>A0AAJ0BUU3_9PEZI</name>
<dbReference type="EC" id="3.2.1.-" evidence="9"/>
<dbReference type="AlphaFoldDB" id="A0AAJ0BUU3"/>
<evidence type="ECO:0000256" key="3">
    <source>
        <dbReference type="ARBA" id="ARBA00007658"/>
    </source>
</evidence>
<evidence type="ECO:0000256" key="9">
    <source>
        <dbReference type="RuleBase" id="RU361193"/>
    </source>
</evidence>
<evidence type="ECO:0000256" key="7">
    <source>
        <dbReference type="PIRSR" id="PIRSR601382-2"/>
    </source>
</evidence>
<dbReference type="Gene3D" id="1.50.10.10">
    <property type="match status" value="1"/>
</dbReference>
<keyword evidence="5 8" id="KW-1015">Disulfide bond</keyword>
<feature type="active site" evidence="6">
    <location>
        <position position="474"/>
    </location>
</feature>
<evidence type="ECO:0000256" key="1">
    <source>
        <dbReference type="ARBA" id="ARBA00001913"/>
    </source>
</evidence>
<feature type="active site" evidence="6">
    <location>
        <position position="312"/>
    </location>
</feature>
<evidence type="ECO:0000313" key="11">
    <source>
        <dbReference type="Proteomes" id="UP001244011"/>
    </source>
</evidence>
<comment type="cofactor">
    <cofactor evidence="1 7">
        <name>Ca(2+)</name>
        <dbReference type="ChEBI" id="CHEBI:29108"/>
    </cofactor>
</comment>
<organism evidence="10 11">
    <name type="scientific">Phialemonium atrogriseum</name>
    <dbReference type="NCBI Taxonomy" id="1093897"/>
    <lineage>
        <taxon>Eukaryota</taxon>
        <taxon>Fungi</taxon>
        <taxon>Dikarya</taxon>
        <taxon>Ascomycota</taxon>
        <taxon>Pezizomycotina</taxon>
        <taxon>Sordariomycetes</taxon>
        <taxon>Sordariomycetidae</taxon>
        <taxon>Cephalothecales</taxon>
        <taxon>Cephalothecaceae</taxon>
        <taxon>Phialemonium</taxon>
    </lineage>
</organism>
<keyword evidence="7" id="KW-0106">Calcium</keyword>
<evidence type="ECO:0000256" key="8">
    <source>
        <dbReference type="PIRSR" id="PIRSR601382-3"/>
    </source>
</evidence>
<dbReference type="InterPro" id="IPR012341">
    <property type="entry name" value="6hp_glycosidase-like_sf"/>
</dbReference>
<comment type="caution">
    <text evidence="10">The sequence shown here is derived from an EMBL/GenBank/DDBJ whole genome shotgun (WGS) entry which is preliminary data.</text>
</comment>
<dbReference type="GeneID" id="85308451"/>